<reference evidence="2" key="1">
    <citation type="submission" date="2014-12" db="EMBL/GenBank/DDBJ databases">
        <title>Insight into the proteome of Arion vulgaris.</title>
        <authorList>
            <person name="Aradska J."/>
            <person name="Bulat T."/>
            <person name="Smidak R."/>
            <person name="Sarate P."/>
            <person name="Gangsoo J."/>
            <person name="Sialana F."/>
            <person name="Bilban M."/>
            <person name="Lubec G."/>
        </authorList>
    </citation>
    <scope>NUCLEOTIDE SEQUENCE</scope>
    <source>
        <tissue evidence="2">Skin</tissue>
    </source>
</reference>
<gene>
    <name evidence="2" type="primary">ORF139016</name>
</gene>
<sequence>MTLTSSCFLIFNFSINFTSDVGEGSPHGKGHQSNGKQASRKNQSEVPYQAP</sequence>
<proteinExistence type="predicted"/>
<feature type="compositionally biased region" description="Polar residues" evidence="1">
    <location>
        <begin position="31"/>
        <end position="51"/>
    </location>
</feature>
<dbReference type="AlphaFoldDB" id="A0A0B7ASC9"/>
<protein>
    <submittedName>
        <fullName evidence="2">Uncharacterized protein</fullName>
    </submittedName>
</protein>
<evidence type="ECO:0000256" key="1">
    <source>
        <dbReference type="SAM" id="MobiDB-lite"/>
    </source>
</evidence>
<feature type="region of interest" description="Disordered" evidence="1">
    <location>
        <begin position="21"/>
        <end position="51"/>
    </location>
</feature>
<accession>A0A0B7ASC9</accession>
<organism evidence="2">
    <name type="scientific">Arion vulgaris</name>
    <dbReference type="NCBI Taxonomy" id="1028688"/>
    <lineage>
        <taxon>Eukaryota</taxon>
        <taxon>Metazoa</taxon>
        <taxon>Spiralia</taxon>
        <taxon>Lophotrochozoa</taxon>
        <taxon>Mollusca</taxon>
        <taxon>Gastropoda</taxon>
        <taxon>Heterobranchia</taxon>
        <taxon>Euthyneura</taxon>
        <taxon>Panpulmonata</taxon>
        <taxon>Eupulmonata</taxon>
        <taxon>Stylommatophora</taxon>
        <taxon>Helicina</taxon>
        <taxon>Arionoidea</taxon>
        <taxon>Arionidae</taxon>
        <taxon>Arion</taxon>
    </lineage>
</organism>
<dbReference type="EMBL" id="HACG01036923">
    <property type="protein sequence ID" value="CEK83788.1"/>
    <property type="molecule type" value="Transcribed_RNA"/>
</dbReference>
<evidence type="ECO:0000313" key="2">
    <source>
        <dbReference type="EMBL" id="CEK83788.1"/>
    </source>
</evidence>
<name>A0A0B7ASC9_9EUPU</name>